<protein>
    <submittedName>
        <fullName evidence="1">Uncharacterized protein</fullName>
    </submittedName>
</protein>
<dbReference type="EMBL" id="VSSQ01084636">
    <property type="protein sequence ID" value="MPN32558.1"/>
    <property type="molecule type" value="Genomic_DNA"/>
</dbReference>
<name>A0A645H0P6_9ZZZZ</name>
<dbReference type="AlphaFoldDB" id="A0A645H0P6"/>
<proteinExistence type="predicted"/>
<organism evidence="1">
    <name type="scientific">bioreactor metagenome</name>
    <dbReference type="NCBI Taxonomy" id="1076179"/>
    <lineage>
        <taxon>unclassified sequences</taxon>
        <taxon>metagenomes</taxon>
        <taxon>ecological metagenomes</taxon>
    </lineage>
</organism>
<reference evidence="1" key="1">
    <citation type="submission" date="2019-08" db="EMBL/GenBank/DDBJ databases">
        <authorList>
            <person name="Kucharzyk K."/>
            <person name="Murdoch R.W."/>
            <person name="Higgins S."/>
            <person name="Loffler F."/>
        </authorList>
    </citation>
    <scope>NUCLEOTIDE SEQUENCE</scope>
</reference>
<sequence length="107" mass="12338">MVCFLEHPDGVLRGDVIGICNLFQRDILKNMPFNILLYLFCQFHITDIGIGRNIGNRHNQIQNDMGQLSQRARQFRKQTMNFTEPFINVHLFYGDALTNLIGIQQAG</sequence>
<accession>A0A645H0P6</accession>
<gene>
    <name evidence="1" type="ORF">SDC9_180037</name>
</gene>
<comment type="caution">
    <text evidence="1">The sequence shown here is derived from an EMBL/GenBank/DDBJ whole genome shotgun (WGS) entry which is preliminary data.</text>
</comment>
<evidence type="ECO:0000313" key="1">
    <source>
        <dbReference type="EMBL" id="MPN32558.1"/>
    </source>
</evidence>